<dbReference type="AlphaFoldDB" id="A0A8H3RVW8"/>
<evidence type="ECO:0000313" key="2">
    <source>
        <dbReference type="Proteomes" id="UP000465221"/>
    </source>
</evidence>
<reference evidence="1 2" key="1">
    <citation type="submission" date="2020-01" db="EMBL/GenBank/DDBJ databases">
        <title>Draft genome sequence of Aspergillus udagawae IFM 46972.</title>
        <authorList>
            <person name="Takahashi H."/>
            <person name="Yaguchi T."/>
        </authorList>
    </citation>
    <scope>NUCLEOTIDE SEQUENCE [LARGE SCALE GENOMIC DNA]</scope>
    <source>
        <strain evidence="1 2">IFM 46972</strain>
    </source>
</reference>
<protein>
    <submittedName>
        <fullName evidence="1">Uncharacterized protein</fullName>
    </submittedName>
</protein>
<accession>A0A8H3RVW8</accession>
<proteinExistence type="predicted"/>
<comment type="caution">
    <text evidence="1">The sequence shown here is derived from an EMBL/GenBank/DDBJ whole genome shotgun (WGS) entry which is preliminary data.</text>
</comment>
<organism evidence="1 2">
    <name type="scientific">Aspergillus udagawae</name>
    <dbReference type="NCBI Taxonomy" id="91492"/>
    <lineage>
        <taxon>Eukaryota</taxon>
        <taxon>Fungi</taxon>
        <taxon>Dikarya</taxon>
        <taxon>Ascomycota</taxon>
        <taxon>Pezizomycotina</taxon>
        <taxon>Eurotiomycetes</taxon>
        <taxon>Eurotiomycetidae</taxon>
        <taxon>Eurotiales</taxon>
        <taxon>Aspergillaceae</taxon>
        <taxon>Aspergillus</taxon>
        <taxon>Aspergillus subgen. Fumigati</taxon>
    </lineage>
</organism>
<name>A0A8H3RVW8_9EURO</name>
<evidence type="ECO:0000313" key="1">
    <source>
        <dbReference type="EMBL" id="GFF39707.1"/>
    </source>
</evidence>
<dbReference type="Proteomes" id="UP000465221">
    <property type="component" value="Unassembled WGS sequence"/>
</dbReference>
<dbReference type="EMBL" id="BLKC01000038">
    <property type="protein sequence ID" value="GFF39707.1"/>
    <property type="molecule type" value="Genomic_DNA"/>
</dbReference>
<gene>
    <name evidence="1" type="ORF">IFM46972_05975</name>
</gene>
<sequence>MSQCKTNALITRLLWEPSHVVRRTESAFEGKLLAVSLRFDAFIASYLHRHTFNHDITAEKSKRNPRTFR</sequence>